<evidence type="ECO:0000313" key="3">
    <source>
        <dbReference type="Proteomes" id="UP000001058"/>
    </source>
</evidence>
<dbReference type="RefSeq" id="XP_002954573.1">
    <property type="nucleotide sequence ID" value="XM_002954527.1"/>
</dbReference>
<dbReference type="KEGG" id="vcn:VOLCADRAFT_95411"/>
<proteinExistence type="predicted"/>
<reference evidence="2 3" key="1">
    <citation type="journal article" date="2010" name="Science">
        <title>Genomic analysis of organismal complexity in the multicellular green alga Volvox carteri.</title>
        <authorList>
            <person name="Prochnik S.E."/>
            <person name="Umen J."/>
            <person name="Nedelcu A.M."/>
            <person name="Hallmann A."/>
            <person name="Miller S.M."/>
            <person name="Nishii I."/>
            <person name="Ferris P."/>
            <person name="Kuo A."/>
            <person name="Mitros T."/>
            <person name="Fritz-Laylin L.K."/>
            <person name="Hellsten U."/>
            <person name="Chapman J."/>
            <person name="Simakov O."/>
            <person name="Rensing S.A."/>
            <person name="Terry A."/>
            <person name="Pangilinan J."/>
            <person name="Kapitonov V."/>
            <person name="Jurka J."/>
            <person name="Salamov A."/>
            <person name="Shapiro H."/>
            <person name="Schmutz J."/>
            <person name="Grimwood J."/>
            <person name="Lindquist E."/>
            <person name="Lucas S."/>
            <person name="Grigoriev I.V."/>
            <person name="Schmitt R."/>
            <person name="Kirk D."/>
            <person name="Rokhsar D.S."/>
        </authorList>
    </citation>
    <scope>NUCLEOTIDE SEQUENCE [LARGE SCALE GENOMIC DNA]</scope>
    <source>
        <strain evidence="3">f. Nagariensis / Eve</strain>
    </source>
</reference>
<sequence length="115" mass="12121">MPQDGRRASGTESTGQPSDAAVDYKTENAKARPTFCNLNLKGHNCVCPQVRGITLMLVLALYLAEEGPPPPRGAWHMPQADLPLPLAPPPANLVSRGRGAVQPASPPLAVNLPLP</sequence>
<feature type="region of interest" description="Disordered" evidence="1">
    <location>
        <begin position="1"/>
        <end position="26"/>
    </location>
</feature>
<name>D8U7D5_VOLCA</name>
<protein>
    <submittedName>
        <fullName evidence="2">Uncharacterized protein</fullName>
    </submittedName>
</protein>
<dbReference type="GeneID" id="9624808"/>
<dbReference type="AlphaFoldDB" id="D8U7D5"/>
<evidence type="ECO:0000256" key="1">
    <source>
        <dbReference type="SAM" id="MobiDB-lite"/>
    </source>
</evidence>
<evidence type="ECO:0000313" key="2">
    <source>
        <dbReference type="EMBL" id="EFJ44466.1"/>
    </source>
</evidence>
<gene>
    <name evidence="2" type="ORF">VOLCADRAFT_95411</name>
</gene>
<dbReference type="Proteomes" id="UP000001058">
    <property type="component" value="Unassembled WGS sequence"/>
</dbReference>
<dbReference type="EMBL" id="GL378364">
    <property type="protein sequence ID" value="EFJ44466.1"/>
    <property type="molecule type" value="Genomic_DNA"/>
</dbReference>
<accession>D8U7D5</accession>
<keyword evidence="3" id="KW-1185">Reference proteome</keyword>
<organism evidence="3">
    <name type="scientific">Volvox carteri f. nagariensis</name>
    <dbReference type="NCBI Taxonomy" id="3068"/>
    <lineage>
        <taxon>Eukaryota</taxon>
        <taxon>Viridiplantae</taxon>
        <taxon>Chlorophyta</taxon>
        <taxon>core chlorophytes</taxon>
        <taxon>Chlorophyceae</taxon>
        <taxon>CS clade</taxon>
        <taxon>Chlamydomonadales</taxon>
        <taxon>Volvocaceae</taxon>
        <taxon>Volvox</taxon>
    </lineage>
</organism>
<feature type="region of interest" description="Disordered" evidence="1">
    <location>
        <begin position="88"/>
        <end position="115"/>
    </location>
</feature>
<dbReference type="InParanoid" id="D8U7D5"/>